<evidence type="ECO:0000313" key="13">
    <source>
        <dbReference type="Proteomes" id="UP000241769"/>
    </source>
</evidence>
<dbReference type="Gene3D" id="2.70.98.30">
    <property type="entry name" value="Golgi alpha-mannosidase II, domain 4"/>
    <property type="match status" value="1"/>
</dbReference>
<evidence type="ECO:0000256" key="3">
    <source>
        <dbReference type="ARBA" id="ARBA00012780"/>
    </source>
</evidence>
<dbReference type="GO" id="GO:0071555">
    <property type="term" value="P:cell wall organization"/>
    <property type="evidence" value="ECO:0007669"/>
    <property type="project" value="UniProtKB-KW"/>
</dbReference>
<evidence type="ECO:0000256" key="7">
    <source>
        <dbReference type="ARBA" id="ARBA00023316"/>
    </source>
</evidence>
<dbReference type="EC" id="3.2.1.39" evidence="3"/>
<comment type="similarity">
    <text evidence="2">Belongs to the glycosyl hydrolase 81 family.</text>
</comment>
<dbReference type="PANTHER" id="PTHR31983:SF0">
    <property type="entry name" value="GLUCAN ENDO-1,3-BETA-D-GLUCOSIDASE 2"/>
    <property type="match status" value="1"/>
</dbReference>
<organism evidence="12 13">
    <name type="scientific">Planoprotostelium fungivorum</name>
    <dbReference type="NCBI Taxonomy" id="1890364"/>
    <lineage>
        <taxon>Eukaryota</taxon>
        <taxon>Amoebozoa</taxon>
        <taxon>Evosea</taxon>
        <taxon>Variosea</taxon>
        <taxon>Cavosteliida</taxon>
        <taxon>Cavosteliaceae</taxon>
        <taxon>Planoprotostelium</taxon>
    </lineage>
</organism>
<dbReference type="OrthoDB" id="4473401at2759"/>
<evidence type="ECO:0000259" key="10">
    <source>
        <dbReference type="Pfam" id="PF03639"/>
    </source>
</evidence>
<dbReference type="InterPro" id="IPR005200">
    <property type="entry name" value="Endo-beta-glucanase"/>
</dbReference>
<comment type="caution">
    <text evidence="12">The sequence shown here is derived from an EMBL/GenBank/DDBJ whole genome shotgun (WGS) entry which is preliminary data.</text>
</comment>
<keyword evidence="5" id="KW-0119">Carbohydrate metabolism</keyword>
<sequence>MARTPQVSSNHFVLVRSRRLYYRVKMETIAHTSIVVACCLINERGPQGRPQIWFRSTFVRRLGSSWEPQTPNHWHLFIPYSTPEDITASLETNAMQRVLLFMFLLVQVSCLLNDPISTTPSRLPQTAQMKNPPNSLFQGLTAPYPTNQWWSASGTGDGTFPAAGPYPYQYKKQSQSINIGVGENRQITDGTTLRMYLNTDLAIGATEFAASTPTQKAVYWDELSVHIQYTSGQAAMTAVLVQGNPYFTLRYESATVKVFFDTIRLFDTINGQTLTFNDAIYSGSSFTLTNNAGNTWLIYVLGGTSISFSATREHLYATSPFTGVIRFAFYNQSVPSQKNTYDTYSGTFPTGVTFSRTVSNDVATINYNFKTEGDGKTPLLMMTFPHHRDVMTAPAVDGTIQILTTKGYMKSVVGNSWSFRYDLPTVQWNAPRPIETSCVNTLIGYLQSEINSAVSPVSQDFYAWGVEASKFARLALMADQVGRQDLVQQIITKLRNSFAPWYDPSTCPPGANCAVPAYDVMWGGIVSNKTLNDPGLEFGNGFYADHHFHYGYWIYAYATLIKYDPSFRKDHDFLAQELIRDFANPSKVDPYFPPARHFDHFHGHSWASGIAFGGSDRNQESTSEAVNSYYALSLYALVVQNDDLYQWARILMAQEIKTAQRYWHLYDSNSDPHPQDPSYPRESSYNVTENFSTFANLASGAGSSAGAWTFFGNNPTYISGIELIPITPVSELLVDVPWAKRSFSACQADLKNVGQEWETLLQLARSTFDPAGAWGRLQQLNFYGNGGSASNSLYFAATRPTTPAGMCGPIPTSTQAPSTVPAPSTTRQISSTVTTRSVAPTTSTAAASTVTSQAPAPSTTTSSFSNSNHVASSLTNGVPTEATQTSNSAREQTHTTAVLPSSAGRTSASVLGWPSTEANTNASLSSGSSTTLVSFTSLLLLVLLSVS</sequence>
<evidence type="ECO:0000256" key="4">
    <source>
        <dbReference type="ARBA" id="ARBA00022801"/>
    </source>
</evidence>
<keyword evidence="13" id="KW-1185">Reference proteome</keyword>
<evidence type="ECO:0000313" key="12">
    <source>
        <dbReference type="EMBL" id="PRP85441.1"/>
    </source>
</evidence>
<keyword evidence="7" id="KW-0961">Cell wall biogenesis/degradation</keyword>
<protein>
    <recommendedName>
        <fullName evidence="3">glucan endo-1,3-beta-D-glucosidase</fullName>
        <ecNumber evidence="3">3.2.1.39</ecNumber>
    </recommendedName>
</protein>
<evidence type="ECO:0000256" key="9">
    <source>
        <dbReference type="SAM" id="MobiDB-lite"/>
    </source>
</evidence>
<dbReference type="GO" id="GO:0052861">
    <property type="term" value="F:endo-1,3(4)-beta-glucanase activity"/>
    <property type="evidence" value="ECO:0007669"/>
    <property type="project" value="InterPro"/>
</dbReference>
<dbReference type="Pfam" id="PF03639">
    <property type="entry name" value="Glyco_hydro_81"/>
    <property type="match status" value="1"/>
</dbReference>
<evidence type="ECO:0000256" key="6">
    <source>
        <dbReference type="ARBA" id="ARBA00023295"/>
    </source>
</evidence>
<dbReference type="InterPro" id="IPR040451">
    <property type="entry name" value="GH81_N"/>
</dbReference>
<feature type="compositionally biased region" description="Polar residues" evidence="9">
    <location>
        <begin position="811"/>
        <end position="829"/>
    </location>
</feature>
<keyword evidence="4 12" id="KW-0378">Hydrolase</keyword>
<gene>
    <name evidence="12" type="ORF">PROFUN_06810</name>
</gene>
<dbReference type="InterPro" id="IPR040720">
    <property type="entry name" value="GH81_C"/>
</dbReference>
<feature type="compositionally biased region" description="Polar residues" evidence="9">
    <location>
        <begin position="874"/>
        <end position="909"/>
    </location>
</feature>
<dbReference type="EMBL" id="MDYQ01000044">
    <property type="protein sequence ID" value="PRP85441.1"/>
    <property type="molecule type" value="Genomic_DNA"/>
</dbReference>
<accession>A0A2P6NNA2</accession>
<dbReference type="PROSITE" id="PS52008">
    <property type="entry name" value="GH81"/>
    <property type="match status" value="1"/>
</dbReference>
<dbReference type="PANTHER" id="PTHR31983">
    <property type="entry name" value="ENDO-1,3(4)-BETA-GLUCANASE 1"/>
    <property type="match status" value="1"/>
</dbReference>
<dbReference type="AlphaFoldDB" id="A0A2P6NNA2"/>
<evidence type="ECO:0000256" key="1">
    <source>
        <dbReference type="ARBA" id="ARBA00000382"/>
    </source>
</evidence>
<evidence type="ECO:0000256" key="2">
    <source>
        <dbReference type="ARBA" id="ARBA00010730"/>
    </source>
</evidence>
<evidence type="ECO:0000256" key="5">
    <source>
        <dbReference type="ARBA" id="ARBA00023277"/>
    </source>
</evidence>
<dbReference type="Gene3D" id="1.20.5.420">
    <property type="entry name" value="Immunoglobulin FC, subunit C"/>
    <property type="match status" value="1"/>
</dbReference>
<proteinExistence type="inferred from homology"/>
<reference evidence="12 13" key="1">
    <citation type="journal article" date="2018" name="Genome Biol. Evol.">
        <title>Multiple Roots of Fruiting Body Formation in Amoebozoa.</title>
        <authorList>
            <person name="Hillmann F."/>
            <person name="Forbes G."/>
            <person name="Novohradska S."/>
            <person name="Ferling I."/>
            <person name="Riege K."/>
            <person name="Groth M."/>
            <person name="Westermann M."/>
            <person name="Marz M."/>
            <person name="Spaller T."/>
            <person name="Winckler T."/>
            <person name="Schaap P."/>
            <person name="Glockner G."/>
        </authorList>
    </citation>
    <scope>NUCLEOTIDE SEQUENCE [LARGE SCALE GENOMIC DNA]</scope>
    <source>
        <strain evidence="12 13">Jena</strain>
    </source>
</reference>
<feature type="domain" description="Glycosyl hydrolase family 81 C-terminal" evidence="11">
    <location>
        <begin position="441"/>
        <end position="783"/>
    </location>
</feature>
<feature type="compositionally biased region" description="Low complexity" evidence="9">
    <location>
        <begin position="830"/>
        <end position="873"/>
    </location>
</feature>
<keyword evidence="6" id="KW-0326">Glycosidase</keyword>
<dbReference type="Proteomes" id="UP000241769">
    <property type="component" value="Unassembled WGS sequence"/>
</dbReference>
<dbReference type="Pfam" id="PF17652">
    <property type="entry name" value="Glyco_hydro81C"/>
    <property type="match status" value="1"/>
</dbReference>
<feature type="domain" description="Glycosyl hydrolase family 81 N-terminal" evidence="10">
    <location>
        <begin position="138"/>
        <end position="427"/>
    </location>
</feature>
<name>A0A2P6NNA2_9EUKA</name>
<comment type="catalytic activity">
    <reaction evidence="1">
        <text>Hydrolysis of (1-&gt;3)-beta-D-glucosidic linkages in (1-&gt;3)-beta-D-glucans.</text>
        <dbReference type="EC" id="3.2.1.39"/>
    </reaction>
</comment>
<feature type="region of interest" description="Disordered" evidence="9">
    <location>
        <begin position="805"/>
        <end position="912"/>
    </location>
</feature>
<keyword evidence="8" id="KW-0624">Polysaccharide degradation</keyword>
<dbReference type="InParanoid" id="A0A2P6NNA2"/>
<evidence type="ECO:0000259" key="11">
    <source>
        <dbReference type="Pfam" id="PF17652"/>
    </source>
</evidence>
<evidence type="ECO:0000256" key="8">
    <source>
        <dbReference type="ARBA" id="ARBA00023326"/>
    </source>
</evidence>
<dbReference type="GO" id="GO:0042973">
    <property type="term" value="F:glucan endo-1,3-beta-D-glucosidase activity"/>
    <property type="evidence" value="ECO:0007669"/>
    <property type="project" value="UniProtKB-EC"/>
</dbReference>
<dbReference type="GO" id="GO:0000272">
    <property type="term" value="P:polysaccharide catabolic process"/>
    <property type="evidence" value="ECO:0007669"/>
    <property type="project" value="UniProtKB-KW"/>
</dbReference>